<gene>
    <name evidence="3" type="ORF">BN850_0048890</name>
</gene>
<dbReference type="PANTHER" id="PTHR24148:SF64">
    <property type="entry name" value="HETEROKARYON INCOMPATIBILITY DOMAIN-CONTAINING PROTEIN"/>
    <property type="match status" value="1"/>
</dbReference>
<dbReference type="Pfam" id="PF06985">
    <property type="entry name" value="HET"/>
    <property type="match status" value="1"/>
</dbReference>
<reference evidence="3" key="1">
    <citation type="submission" date="2013-05" db="EMBL/GenBank/DDBJ databases">
        <title>Draft genome sequences of six wheat associated Fusarium spp. isolates.</title>
        <authorList>
            <person name="Moolhuijzen P.M."/>
            <person name="Manners J.M."/>
            <person name="Wilcox S."/>
            <person name="Bellgard M.I."/>
            <person name="Gardiner D.M."/>
        </authorList>
    </citation>
    <scope>NUCLEOTIDE SEQUENCE</scope>
    <source>
        <strain evidence="3">CS3069</strain>
    </source>
</reference>
<dbReference type="InterPro" id="IPR010730">
    <property type="entry name" value="HET"/>
</dbReference>
<name>A0A090MBC0_9HYPO</name>
<evidence type="ECO:0000256" key="1">
    <source>
        <dbReference type="SAM" id="MobiDB-lite"/>
    </source>
</evidence>
<feature type="region of interest" description="Disordered" evidence="1">
    <location>
        <begin position="422"/>
        <end position="460"/>
    </location>
</feature>
<feature type="compositionally biased region" description="Basic and acidic residues" evidence="1">
    <location>
        <begin position="443"/>
        <end position="452"/>
    </location>
</feature>
<accession>A0A090MBC0</accession>
<dbReference type="EMBL" id="CBMI010001076">
    <property type="protein sequence ID" value="CEG04394.1"/>
    <property type="molecule type" value="Genomic_DNA"/>
</dbReference>
<feature type="domain" description="Heterokaryon incompatibility" evidence="2">
    <location>
        <begin position="314"/>
        <end position="503"/>
    </location>
</feature>
<dbReference type="InterPro" id="IPR052895">
    <property type="entry name" value="HetReg/Transcr_Mod"/>
</dbReference>
<evidence type="ECO:0000313" key="3">
    <source>
        <dbReference type="EMBL" id="CEG04394.1"/>
    </source>
</evidence>
<comment type="caution">
    <text evidence="3">The sequence shown here is derived from an EMBL/GenBank/DDBJ whole genome shotgun (WGS) entry which is preliminary data.</text>
</comment>
<evidence type="ECO:0000259" key="2">
    <source>
        <dbReference type="Pfam" id="PF06985"/>
    </source>
</evidence>
<protein>
    <submittedName>
        <fullName evidence="3">WGS project CBMI000000000 data, contig CS3069_c001078</fullName>
    </submittedName>
</protein>
<dbReference type="PANTHER" id="PTHR24148">
    <property type="entry name" value="ANKYRIN REPEAT DOMAIN-CONTAINING PROTEIN 39 HOMOLOG-RELATED"/>
    <property type="match status" value="1"/>
</dbReference>
<proteinExistence type="predicted"/>
<feature type="compositionally biased region" description="Polar residues" evidence="1">
    <location>
        <begin position="422"/>
        <end position="438"/>
    </location>
</feature>
<dbReference type="AlphaFoldDB" id="A0A090MBC0"/>
<organism evidence="3">
    <name type="scientific">Fusarium clavum</name>
    <dbReference type="NCBI Taxonomy" id="2594811"/>
    <lineage>
        <taxon>Eukaryota</taxon>
        <taxon>Fungi</taxon>
        <taxon>Dikarya</taxon>
        <taxon>Ascomycota</taxon>
        <taxon>Pezizomycotina</taxon>
        <taxon>Sordariomycetes</taxon>
        <taxon>Hypocreomycetidae</taxon>
        <taxon>Hypocreales</taxon>
        <taxon>Nectriaceae</taxon>
        <taxon>Fusarium</taxon>
        <taxon>Fusarium incarnatum-equiseti species complex</taxon>
    </lineage>
</organism>
<sequence>MPDITCFTSGIGGGGGLPNYRDRRLPIANAKSNQSRGEADDFGYFTCQPDELRGWGDLQHLGEHMVSKVLRANLGQEYDPERHWTSKLRTRSGYSHPVTNLANAASFTISHSETSELITRFIIQQGQSKTPNWKQELQGASPVYHLDVVVSGRGRTSMFAISSCQIQRIRNLRMQCTALEPNRSVPVLVQVNDVYSAEESSIDIYVDPWFLLDSNSLVLEEEWLFRGAIHEVHAQPGKKRLRTERLTVPWRVPVGAESSRNNGMTLRSSRNQAEYPYATLSPGNTRLLYLLPGEMGDQLHGVIVQVPHEGTETYSAVSYVWGTGRRTQKIMTPDGLVRITVSLASCLRHLRHKSEPALLWVDAICINQSDNEEKAQQVRMLATIFQRAVAVYGFVTSSKMSDAVVEMLMQVRAKAIQQEICMTSRTRPKATNSQTPEPESSAGEDKVTDDGNRLNLDQWPKDLPTVPMSWSKRSIPLITDDIWTAVGSFFADSWFRRAWIIQETVAAHKLRLVSGRWVVDWNDLSHAMEIVDREVLVSGADFSKLRSTWGPFMCLAAQREWEERNSRWCLLVLLENYRHAQSTLARDRLFSLLGLASDGNDAAFEPDYSSPLRDILLRFARVFIRQGKGMQLLYRAGLTGNCFPSWMPDWTVERPSSISDPLNGGMLFSASGSQHSKMTCAPDSDELVVEGYAVDTIERVSEASNLENEWRDYFREIDEMIESLGLDPNSNLATELKWRVPIAGAEHPTVAVPGDLDMETSYKALQKFLVVRQDQARENLRSSGKGNASDNVAIVHRSDANRMREQSSIYISALKDRVSGWRFIVTEKGYTGIAPPSVRKGQTKSFQAGW</sequence>